<keyword evidence="2" id="KW-0012">Acyltransferase</keyword>
<dbReference type="InterPro" id="IPR050680">
    <property type="entry name" value="YpeA/RimI_acetyltransf"/>
</dbReference>
<sequence length="170" mass="19345">MYEFREANSTEFESLGALMVKVYSQLEGFPSEEEQPDYYQRLREVGVFTSYPKAKLFVAVSEKGVVDGGVVYFGDMRFYGAGGEATINQNAAAFRLLAVNPEIRGKGLGKGLIDSCLEQAKKDGHRSMVIHSTKTMMVAWKMYERMGFRRFTEIDFVQEDLEVYGFRLKL</sequence>
<feature type="domain" description="N-acetyltransferase" evidence="3">
    <location>
        <begin position="2"/>
        <end position="170"/>
    </location>
</feature>
<dbReference type="Gene3D" id="3.40.630.30">
    <property type="match status" value="1"/>
</dbReference>
<name>A0ABU3LAH4_9FLAO</name>
<reference evidence="4 5" key="1">
    <citation type="submission" date="2023-09" db="EMBL/GenBank/DDBJ databases">
        <title>Novel taxa isolated from Blanes Bay.</title>
        <authorList>
            <person name="Rey-Velasco X."/>
            <person name="Lucena T."/>
        </authorList>
    </citation>
    <scope>NUCLEOTIDE SEQUENCE [LARGE SCALE GENOMIC DNA]</scope>
    <source>
        <strain evidence="4 5">S356</strain>
    </source>
</reference>
<dbReference type="InterPro" id="IPR000182">
    <property type="entry name" value="GNAT_dom"/>
</dbReference>
<dbReference type="PROSITE" id="PS51186">
    <property type="entry name" value="GNAT"/>
    <property type="match status" value="1"/>
</dbReference>
<dbReference type="RefSeq" id="WP_349240005.1">
    <property type="nucleotide sequence ID" value="NZ_JAVTTO010000001.1"/>
</dbReference>
<gene>
    <name evidence="4" type="ORF">RQM59_00025</name>
</gene>
<dbReference type="EMBL" id="JAVTTO010000001">
    <property type="protein sequence ID" value="MDT7830741.1"/>
    <property type="molecule type" value="Genomic_DNA"/>
</dbReference>
<protein>
    <submittedName>
        <fullName evidence="4">GNAT family N-acetyltransferase</fullName>
    </submittedName>
</protein>
<evidence type="ECO:0000313" key="4">
    <source>
        <dbReference type="EMBL" id="MDT7830741.1"/>
    </source>
</evidence>
<organism evidence="4 5">
    <name type="scientific">Asprobacillus argus</name>
    <dbReference type="NCBI Taxonomy" id="3076534"/>
    <lineage>
        <taxon>Bacteria</taxon>
        <taxon>Pseudomonadati</taxon>
        <taxon>Bacteroidota</taxon>
        <taxon>Flavobacteriia</taxon>
        <taxon>Flavobacteriales</taxon>
        <taxon>Flavobacteriaceae</taxon>
        <taxon>Asprobacillus</taxon>
    </lineage>
</organism>
<evidence type="ECO:0000259" key="3">
    <source>
        <dbReference type="PROSITE" id="PS51186"/>
    </source>
</evidence>
<keyword evidence="5" id="KW-1185">Reference proteome</keyword>
<evidence type="ECO:0000256" key="1">
    <source>
        <dbReference type="ARBA" id="ARBA00022679"/>
    </source>
</evidence>
<dbReference type="PANTHER" id="PTHR43420">
    <property type="entry name" value="ACETYLTRANSFERASE"/>
    <property type="match status" value="1"/>
</dbReference>
<accession>A0ABU3LAH4</accession>
<dbReference type="Proteomes" id="UP001257277">
    <property type="component" value="Unassembled WGS sequence"/>
</dbReference>
<dbReference type="SUPFAM" id="SSF55729">
    <property type="entry name" value="Acyl-CoA N-acyltransferases (Nat)"/>
    <property type="match status" value="1"/>
</dbReference>
<keyword evidence="1" id="KW-0808">Transferase</keyword>
<dbReference type="Pfam" id="PF00583">
    <property type="entry name" value="Acetyltransf_1"/>
    <property type="match status" value="1"/>
</dbReference>
<proteinExistence type="predicted"/>
<evidence type="ECO:0000313" key="5">
    <source>
        <dbReference type="Proteomes" id="UP001257277"/>
    </source>
</evidence>
<evidence type="ECO:0000256" key="2">
    <source>
        <dbReference type="ARBA" id="ARBA00023315"/>
    </source>
</evidence>
<comment type="caution">
    <text evidence="4">The sequence shown here is derived from an EMBL/GenBank/DDBJ whole genome shotgun (WGS) entry which is preliminary data.</text>
</comment>
<dbReference type="InterPro" id="IPR016181">
    <property type="entry name" value="Acyl_CoA_acyltransferase"/>
</dbReference>
<dbReference type="CDD" id="cd04301">
    <property type="entry name" value="NAT_SF"/>
    <property type="match status" value="1"/>
</dbReference>